<dbReference type="RefSeq" id="WP_135743233.1">
    <property type="nucleotide sequence ID" value="NZ_RQHT01000001.1"/>
</dbReference>
<sequence length="102" mass="12325">MSYKYFKIKNNCYFNEAEKGKWNRKISTLVSTNMALANDEDRIHKIILKLERKRIETSSKVPEPIPLSRLVENFNRRKTDVTRDEWDIPILHLVKKCNWRNF</sequence>
<protein>
    <submittedName>
        <fullName evidence="1">Uncharacterized protein</fullName>
    </submittedName>
</protein>
<gene>
    <name evidence="1" type="ORF">EHR08_13420</name>
</gene>
<proteinExistence type="predicted"/>
<organism evidence="1 2">
    <name type="scientific">Leptospira bandrabouensis</name>
    <dbReference type="NCBI Taxonomy" id="2484903"/>
    <lineage>
        <taxon>Bacteria</taxon>
        <taxon>Pseudomonadati</taxon>
        <taxon>Spirochaetota</taxon>
        <taxon>Spirochaetia</taxon>
        <taxon>Leptospirales</taxon>
        <taxon>Leptospiraceae</taxon>
        <taxon>Leptospira</taxon>
    </lineage>
</organism>
<keyword evidence="2" id="KW-1185">Reference proteome</keyword>
<dbReference type="Proteomes" id="UP000297649">
    <property type="component" value="Unassembled WGS sequence"/>
</dbReference>
<evidence type="ECO:0000313" key="1">
    <source>
        <dbReference type="EMBL" id="TGN12376.1"/>
    </source>
</evidence>
<reference evidence="1" key="1">
    <citation type="journal article" date="2019" name="PLoS Negl. Trop. Dis.">
        <title>Revisiting the worldwide diversity of Leptospira species in the environment.</title>
        <authorList>
            <person name="Vincent A.T."/>
            <person name="Schiettekatte O."/>
            <person name="Bourhy P."/>
            <person name="Veyrier F.J."/>
            <person name="Picardeau M."/>
        </authorList>
    </citation>
    <scope>NUCLEOTIDE SEQUENCE [LARGE SCALE GENOMIC DNA]</scope>
    <source>
        <strain evidence="1">201601109</strain>
    </source>
</reference>
<dbReference type="OrthoDB" id="9925655at2"/>
<evidence type="ECO:0000313" key="2">
    <source>
        <dbReference type="Proteomes" id="UP000297649"/>
    </source>
</evidence>
<name>A0A6H3NLY1_9LEPT</name>
<accession>A0A6H3NLY1</accession>
<dbReference type="EMBL" id="RQHU01000019">
    <property type="protein sequence ID" value="TGN12376.1"/>
    <property type="molecule type" value="Genomic_DNA"/>
</dbReference>
<comment type="caution">
    <text evidence="1">The sequence shown here is derived from an EMBL/GenBank/DDBJ whole genome shotgun (WGS) entry which is preliminary data.</text>
</comment>
<dbReference type="AlphaFoldDB" id="A0A6H3NLY1"/>